<dbReference type="InterPro" id="IPR031052">
    <property type="entry name" value="FHY3/FAR1"/>
</dbReference>
<dbReference type="InParanoid" id="A0A200QWX4"/>
<keyword evidence="4 6" id="KW-0862">Zinc</keyword>
<comment type="similarity">
    <text evidence="1 6">Belongs to the FHY3/FAR1 family.</text>
</comment>
<comment type="subcellular location">
    <subcellularLocation>
        <location evidence="6">Nucleus</location>
    </subcellularLocation>
</comment>
<dbReference type="SMART" id="SM00575">
    <property type="entry name" value="ZnF_PMZ"/>
    <property type="match status" value="1"/>
</dbReference>
<evidence type="ECO:0000256" key="4">
    <source>
        <dbReference type="ARBA" id="ARBA00022833"/>
    </source>
</evidence>
<organism evidence="8 9">
    <name type="scientific">Macleaya cordata</name>
    <name type="common">Five-seeded plume-poppy</name>
    <name type="synonym">Bocconia cordata</name>
    <dbReference type="NCBI Taxonomy" id="56857"/>
    <lineage>
        <taxon>Eukaryota</taxon>
        <taxon>Viridiplantae</taxon>
        <taxon>Streptophyta</taxon>
        <taxon>Embryophyta</taxon>
        <taxon>Tracheophyta</taxon>
        <taxon>Spermatophyta</taxon>
        <taxon>Magnoliopsida</taxon>
        <taxon>Ranunculales</taxon>
        <taxon>Papaveraceae</taxon>
        <taxon>Papaveroideae</taxon>
        <taxon>Macleaya</taxon>
    </lineage>
</organism>
<dbReference type="PROSITE" id="PS50966">
    <property type="entry name" value="ZF_SWIM"/>
    <property type="match status" value="1"/>
</dbReference>
<keyword evidence="2 6" id="KW-0479">Metal-binding</keyword>
<protein>
    <recommendedName>
        <fullName evidence="6">Protein FAR1-RELATED SEQUENCE</fullName>
    </recommendedName>
</protein>
<dbReference type="InterPro" id="IPR006564">
    <property type="entry name" value="Znf_PMZ"/>
</dbReference>
<dbReference type="PANTHER" id="PTHR31669">
    <property type="entry name" value="PROTEIN FAR1-RELATED SEQUENCE 10-RELATED"/>
    <property type="match status" value="1"/>
</dbReference>
<keyword evidence="6" id="KW-0539">Nucleus</keyword>
<dbReference type="GO" id="GO:0006355">
    <property type="term" value="P:regulation of DNA-templated transcription"/>
    <property type="evidence" value="ECO:0007669"/>
    <property type="project" value="UniProtKB-UniRule"/>
</dbReference>
<sequence length="304" mass="35090">MNTTGRSEGVNAFFNEFVSPKTNLTEFVVRYEQALKKIVERKSLEDYVSEHKDRIIDENNLILKHGAKVYTRNIFEKFREELVDSIRFKCEEGERSGDFNTYVVTAKVGYPKQFNLKMKPGTYEGYCECKYFEFIGLPCKHVLRTLNKLGVDEIPPDFILKKWMKGSNSFRVMDELPVSDIYECSEAFRLSHLCRRSTQMSCVASKSDELYKMAIKGIEGLFTRIMDEHNKMVKCDKTSQEISTLQEDIGAEKLCQIFVQDPRILKIKGRPKKDNGKGKISSTGRLKSSIELSSSQRQRKCTIC</sequence>
<reference evidence="8 9" key="1">
    <citation type="journal article" date="2017" name="Mol. Plant">
        <title>The Genome of Medicinal Plant Macleaya cordata Provides New Insights into Benzylisoquinoline Alkaloids Metabolism.</title>
        <authorList>
            <person name="Liu X."/>
            <person name="Liu Y."/>
            <person name="Huang P."/>
            <person name="Ma Y."/>
            <person name="Qing Z."/>
            <person name="Tang Q."/>
            <person name="Cao H."/>
            <person name="Cheng P."/>
            <person name="Zheng Y."/>
            <person name="Yuan Z."/>
            <person name="Zhou Y."/>
            <person name="Liu J."/>
            <person name="Tang Z."/>
            <person name="Zhuo Y."/>
            <person name="Zhang Y."/>
            <person name="Yu L."/>
            <person name="Huang J."/>
            <person name="Yang P."/>
            <person name="Peng Q."/>
            <person name="Zhang J."/>
            <person name="Jiang W."/>
            <person name="Zhang Z."/>
            <person name="Lin K."/>
            <person name="Ro D.K."/>
            <person name="Chen X."/>
            <person name="Xiong X."/>
            <person name="Shang Y."/>
            <person name="Huang S."/>
            <person name="Zeng J."/>
        </authorList>
    </citation>
    <scope>NUCLEOTIDE SEQUENCE [LARGE SCALE GENOMIC DNA]</scope>
    <source>
        <strain evidence="9">cv. BLH2017</strain>
        <tissue evidence="8">Root</tissue>
    </source>
</reference>
<dbReference type="PANTHER" id="PTHR31669:SF302">
    <property type="entry name" value="PROTEIN FAR1-RELATED SEQUENCE"/>
    <property type="match status" value="1"/>
</dbReference>
<evidence type="ECO:0000256" key="3">
    <source>
        <dbReference type="ARBA" id="ARBA00022771"/>
    </source>
</evidence>
<dbReference type="EMBL" id="MVGT01000927">
    <property type="protein sequence ID" value="OVA14987.1"/>
    <property type="molecule type" value="Genomic_DNA"/>
</dbReference>
<evidence type="ECO:0000256" key="2">
    <source>
        <dbReference type="ARBA" id="ARBA00022723"/>
    </source>
</evidence>
<dbReference type="Pfam" id="PF04434">
    <property type="entry name" value="SWIM"/>
    <property type="match status" value="1"/>
</dbReference>
<dbReference type="OMA" id="NCECAMY"/>
<gene>
    <name evidence="8" type="ORF">BVC80_67g9</name>
</gene>
<evidence type="ECO:0000256" key="6">
    <source>
        <dbReference type="RuleBase" id="RU367018"/>
    </source>
</evidence>
<comment type="function">
    <text evidence="6">Putative transcription activator involved in regulating light control of development.</text>
</comment>
<name>A0A200QWX4_MACCD</name>
<evidence type="ECO:0000313" key="8">
    <source>
        <dbReference type="EMBL" id="OVA14987.1"/>
    </source>
</evidence>
<accession>A0A200QWX4</accession>
<comment type="caution">
    <text evidence="8">The sequence shown here is derived from an EMBL/GenBank/DDBJ whole genome shotgun (WGS) entry which is preliminary data.</text>
</comment>
<evidence type="ECO:0000256" key="5">
    <source>
        <dbReference type="PROSITE-ProRule" id="PRU00325"/>
    </source>
</evidence>
<dbReference type="OrthoDB" id="1572185at2759"/>
<dbReference type="STRING" id="56857.A0A200QWX4"/>
<feature type="domain" description="SWIM-type" evidence="7">
    <location>
        <begin position="112"/>
        <end position="150"/>
    </location>
</feature>
<keyword evidence="9" id="KW-1185">Reference proteome</keyword>
<evidence type="ECO:0000313" key="9">
    <source>
        <dbReference type="Proteomes" id="UP000195402"/>
    </source>
</evidence>
<dbReference type="GO" id="GO:0005634">
    <property type="term" value="C:nucleus"/>
    <property type="evidence" value="ECO:0007669"/>
    <property type="project" value="UniProtKB-SubCell"/>
</dbReference>
<evidence type="ECO:0000259" key="7">
    <source>
        <dbReference type="PROSITE" id="PS50966"/>
    </source>
</evidence>
<keyword evidence="3 5" id="KW-0863">Zinc-finger</keyword>
<evidence type="ECO:0000256" key="1">
    <source>
        <dbReference type="ARBA" id="ARBA00005889"/>
    </source>
</evidence>
<dbReference type="Proteomes" id="UP000195402">
    <property type="component" value="Unassembled WGS sequence"/>
</dbReference>
<dbReference type="GO" id="GO:0008270">
    <property type="term" value="F:zinc ion binding"/>
    <property type="evidence" value="ECO:0007669"/>
    <property type="project" value="UniProtKB-UniRule"/>
</dbReference>
<proteinExistence type="inferred from homology"/>
<dbReference type="AlphaFoldDB" id="A0A200QWX4"/>
<dbReference type="InterPro" id="IPR007527">
    <property type="entry name" value="Znf_SWIM"/>
</dbReference>